<evidence type="ECO:0000313" key="2">
    <source>
        <dbReference type="Proteomes" id="UP000616769"/>
    </source>
</evidence>
<organism evidence="1 2">
    <name type="scientific">Sarcoptes scabiei</name>
    <name type="common">Itch mite</name>
    <name type="synonym">Acarus scabiei</name>
    <dbReference type="NCBI Taxonomy" id="52283"/>
    <lineage>
        <taxon>Eukaryota</taxon>
        <taxon>Metazoa</taxon>
        <taxon>Ecdysozoa</taxon>
        <taxon>Arthropoda</taxon>
        <taxon>Chelicerata</taxon>
        <taxon>Arachnida</taxon>
        <taxon>Acari</taxon>
        <taxon>Acariformes</taxon>
        <taxon>Sarcoptiformes</taxon>
        <taxon>Astigmata</taxon>
        <taxon>Psoroptidia</taxon>
        <taxon>Sarcoptoidea</taxon>
        <taxon>Sarcoptidae</taxon>
        <taxon>Sarcoptinae</taxon>
        <taxon>Sarcoptes</taxon>
    </lineage>
</organism>
<dbReference type="EMBL" id="JXLN01017234">
    <property type="protein sequence ID" value="KPM11455.1"/>
    <property type="molecule type" value="Genomic_DNA"/>
</dbReference>
<accession>A0A132ALJ1</accession>
<gene>
    <name evidence="1" type="ORF">QR98_0100250</name>
</gene>
<dbReference type="AlphaFoldDB" id="A0A132ALJ1"/>
<evidence type="ECO:0000313" key="1">
    <source>
        <dbReference type="EMBL" id="KPM11455.1"/>
    </source>
</evidence>
<dbReference type="VEuPathDB" id="VectorBase:SSCA005066"/>
<name>A0A132ALJ1_SARSC</name>
<dbReference type="Proteomes" id="UP000616769">
    <property type="component" value="Unassembled WGS sequence"/>
</dbReference>
<comment type="caution">
    <text evidence="1">The sequence shown here is derived from an EMBL/GenBank/DDBJ whole genome shotgun (WGS) entry which is preliminary data.</text>
</comment>
<reference evidence="1 2" key="1">
    <citation type="journal article" date="2015" name="Parasit. Vectors">
        <title>Draft genome of the scabies mite.</title>
        <authorList>
            <person name="Rider S.D.Jr."/>
            <person name="Morgan M.S."/>
            <person name="Arlian L.G."/>
        </authorList>
    </citation>
    <scope>NUCLEOTIDE SEQUENCE [LARGE SCALE GENOMIC DNA]</scope>
    <source>
        <strain evidence="1">Arlian Lab</strain>
    </source>
</reference>
<protein>
    <submittedName>
        <fullName evidence="1">Uncharacterized protein</fullName>
    </submittedName>
</protein>
<sequence>MNRAIVLVLALIFIIGTVSVSAIYRRYGYGGYGGGFSRGFGYGGFGRGFGGYARGGYGGYGGYGRWEKILFVGMRSISLSEVSQRTVSKTS</sequence>
<proteinExistence type="predicted"/>